<accession>A0ACB9MEB7</accession>
<organism evidence="1 2">
    <name type="scientific">Bauhinia variegata</name>
    <name type="common">Purple orchid tree</name>
    <name type="synonym">Phanera variegata</name>
    <dbReference type="NCBI Taxonomy" id="167791"/>
    <lineage>
        <taxon>Eukaryota</taxon>
        <taxon>Viridiplantae</taxon>
        <taxon>Streptophyta</taxon>
        <taxon>Embryophyta</taxon>
        <taxon>Tracheophyta</taxon>
        <taxon>Spermatophyta</taxon>
        <taxon>Magnoliopsida</taxon>
        <taxon>eudicotyledons</taxon>
        <taxon>Gunneridae</taxon>
        <taxon>Pentapetalae</taxon>
        <taxon>rosids</taxon>
        <taxon>fabids</taxon>
        <taxon>Fabales</taxon>
        <taxon>Fabaceae</taxon>
        <taxon>Cercidoideae</taxon>
        <taxon>Cercideae</taxon>
        <taxon>Bauhiniinae</taxon>
        <taxon>Bauhinia</taxon>
    </lineage>
</organism>
<dbReference type="EMBL" id="CM039434">
    <property type="protein sequence ID" value="KAI4322016.1"/>
    <property type="molecule type" value="Genomic_DNA"/>
</dbReference>
<sequence>MYPFHLANANGSLLQQYIYVMMMRSAESSSSSATATDESKNINSRSVGVWLSLNYPSPSPIPAAPKSYQCSLCSRSFLSVQALGGHQNAHRKEKNAMHKMYMDILRNLKHQHQHPPRDHHLVHSTPHATSSLQPIPPHHQPEIDLDLALSCGPSSPKLKYYHFI</sequence>
<name>A0ACB9MEB7_BAUVA</name>
<comment type="caution">
    <text evidence="1">The sequence shown here is derived from an EMBL/GenBank/DDBJ whole genome shotgun (WGS) entry which is preliminary data.</text>
</comment>
<evidence type="ECO:0000313" key="1">
    <source>
        <dbReference type="EMBL" id="KAI4322016.1"/>
    </source>
</evidence>
<gene>
    <name evidence="1" type="ORF">L6164_021742</name>
</gene>
<keyword evidence="2" id="KW-1185">Reference proteome</keyword>
<protein>
    <submittedName>
        <fullName evidence="1">Uncharacterized protein</fullName>
    </submittedName>
</protein>
<proteinExistence type="predicted"/>
<reference evidence="1 2" key="1">
    <citation type="journal article" date="2022" name="DNA Res.">
        <title>Chromosomal-level genome assembly of the orchid tree Bauhinia variegata (Leguminosae; Cercidoideae) supports the allotetraploid origin hypothesis of Bauhinia.</title>
        <authorList>
            <person name="Zhong Y."/>
            <person name="Chen Y."/>
            <person name="Zheng D."/>
            <person name="Pang J."/>
            <person name="Liu Y."/>
            <person name="Luo S."/>
            <person name="Meng S."/>
            <person name="Qian L."/>
            <person name="Wei D."/>
            <person name="Dai S."/>
            <person name="Zhou R."/>
        </authorList>
    </citation>
    <scope>NUCLEOTIDE SEQUENCE [LARGE SCALE GENOMIC DNA]</scope>
    <source>
        <strain evidence="1">BV-YZ2020</strain>
    </source>
</reference>
<evidence type="ECO:0000313" key="2">
    <source>
        <dbReference type="Proteomes" id="UP000828941"/>
    </source>
</evidence>
<dbReference type="Proteomes" id="UP000828941">
    <property type="component" value="Chromosome 9"/>
</dbReference>